<sequence length="212" mass="23680">MTIKVLIVDDHFLSRKGIASILAANPLFEIVGEATNGTEALEKAVQLQPDLILMDIRMPDGDGLEATGRIKSAMPQTKIIMLSVSDDVQDFFEAIKRGAQGYLLKNMEPEYWLDYIVSIAQGEAPISRVLAAKILQEFAGQKQTVADSRLSEREQEVLQLISQGLSNKEISETLYLSESTVKNHLRNILDKLHVQNRMQLIAFAYKNGLVEH</sequence>
<evidence type="ECO:0000256" key="1">
    <source>
        <dbReference type="ARBA" id="ARBA00022553"/>
    </source>
</evidence>
<keyword evidence="4" id="KW-0804">Transcription</keyword>
<evidence type="ECO:0000259" key="7">
    <source>
        <dbReference type="PROSITE" id="PS50110"/>
    </source>
</evidence>
<dbReference type="SMART" id="SM00448">
    <property type="entry name" value="REC"/>
    <property type="match status" value="1"/>
</dbReference>
<dbReference type="GO" id="GO:0006355">
    <property type="term" value="P:regulation of DNA-templated transcription"/>
    <property type="evidence" value="ECO:0007669"/>
    <property type="project" value="InterPro"/>
</dbReference>
<evidence type="ECO:0000256" key="4">
    <source>
        <dbReference type="ARBA" id="ARBA00023163"/>
    </source>
</evidence>
<dbReference type="InterPro" id="IPR000792">
    <property type="entry name" value="Tscrpt_reg_LuxR_C"/>
</dbReference>
<protein>
    <submittedName>
        <fullName evidence="8">DNA-binding response regulator, NarL/FixJ family, contains REC and HTH domains</fullName>
    </submittedName>
</protein>
<dbReference type="Pfam" id="PF00196">
    <property type="entry name" value="GerE"/>
    <property type="match status" value="1"/>
</dbReference>
<dbReference type="InterPro" id="IPR016032">
    <property type="entry name" value="Sig_transdc_resp-reg_C-effctor"/>
</dbReference>
<gene>
    <name evidence="8" type="ORF">SAMN04490178_1117</name>
</gene>
<evidence type="ECO:0000256" key="5">
    <source>
        <dbReference type="PROSITE-ProRule" id="PRU00169"/>
    </source>
</evidence>
<dbReference type="AlphaFoldDB" id="A0A1H8VCK4"/>
<dbReference type="PROSITE" id="PS50043">
    <property type="entry name" value="HTH_LUXR_2"/>
    <property type="match status" value="1"/>
</dbReference>
<evidence type="ECO:0000313" key="8">
    <source>
        <dbReference type="EMBL" id="SEP13061.1"/>
    </source>
</evidence>
<dbReference type="Gene3D" id="3.40.50.2300">
    <property type="match status" value="1"/>
</dbReference>
<dbReference type="CDD" id="cd06170">
    <property type="entry name" value="LuxR_C_like"/>
    <property type="match status" value="1"/>
</dbReference>
<evidence type="ECO:0000256" key="2">
    <source>
        <dbReference type="ARBA" id="ARBA00023015"/>
    </source>
</evidence>
<keyword evidence="3 8" id="KW-0238">DNA-binding</keyword>
<name>A0A1H8VCK4_9FIRM</name>
<dbReference type="PRINTS" id="PR00038">
    <property type="entry name" value="HTHLUXR"/>
</dbReference>
<organism evidence="8 9">
    <name type="scientific">Propionispora vibrioides</name>
    <dbReference type="NCBI Taxonomy" id="112903"/>
    <lineage>
        <taxon>Bacteria</taxon>
        <taxon>Bacillati</taxon>
        <taxon>Bacillota</taxon>
        <taxon>Negativicutes</taxon>
        <taxon>Selenomonadales</taxon>
        <taxon>Sporomusaceae</taxon>
        <taxon>Propionispora</taxon>
    </lineage>
</organism>
<keyword evidence="9" id="KW-1185">Reference proteome</keyword>
<dbReference type="CDD" id="cd17535">
    <property type="entry name" value="REC_NarL-like"/>
    <property type="match status" value="1"/>
</dbReference>
<evidence type="ECO:0000259" key="6">
    <source>
        <dbReference type="PROSITE" id="PS50043"/>
    </source>
</evidence>
<dbReference type="GO" id="GO:0000160">
    <property type="term" value="P:phosphorelay signal transduction system"/>
    <property type="evidence" value="ECO:0007669"/>
    <property type="project" value="InterPro"/>
</dbReference>
<feature type="modified residue" description="4-aspartylphosphate" evidence="5">
    <location>
        <position position="55"/>
    </location>
</feature>
<evidence type="ECO:0000256" key="3">
    <source>
        <dbReference type="ARBA" id="ARBA00023125"/>
    </source>
</evidence>
<dbReference type="PROSITE" id="PS50110">
    <property type="entry name" value="RESPONSE_REGULATORY"/>
    <property type="match status" value="1"/>
</dbReference>
<dbReference type="RefSeq" id="WP_091746695.1">
    <property type="nucleotide sequence ID" value="NZ_FODY01000011.1"/>
</dbReference>
<proteinExistence type="predicted"/>
<dbReference type="STRING" id="112903.SAMN04490178_1117"/>
<dbReference type="EMBL" id="FODY01000011">
    <property type="protein sequence ID" value="SEP13061.1"/>
    <property type="molecule type" value="Genomic_DNA"/>
</dbReference>
<feature type="domain" description="Response regulatory" evidence="7">
    <location>
        <begin position="4"/>
        <end position="120"/>
    </location>
</feature>
<dbReference type="SUPFAM" id="SSF52172">
    <property type="entry name" value="CheY-like"/>
    <property type="match status" value="1"/>
</dbReference>
<reference evidence="8 9" key="1">
    <citation type="submission" date="2016-10" db="EMBL/GenBank/DDBJ databases">
        <authorList>
            <person name="de Groot N.N."/>
        </authorList>
    </citation>
    <scope>NUCLEOTIDE SEQUENCE [LARGE SCALE GENOMIC DNA]</scope>
    <source>
        <strain evidence="8 9">DSM 13305</strain>
    </source>
</reference>
<feature type="domain" description="HTH luxR-type" evidence="6">
    <location>
        <begin position="143"/>
        <end position="208"/>
    </location>
</feature>
<dbReference type="InterPro" id="IPR039420">
    <property type="entry name" value="WalR-like"/>
</dbReference>
<dbReference type="Proteomes" id="UP000198847">
    <property type="component" value="Unassembled WGS sequence"/>
</dbReference>
<dbReference type="SUPFAM" id="SSF46894">
    <property type="entry name" value="C-terminal effector domain of the bipartite response regulators"/>
    <property type="match status" value="1"/>
</dbReference>
<evidence type="ECO:0000313" key="9">
    <source>
        <dbReference type="Proteomes" id="UP000198847"/>
    </source>
</evidence>
<dbReference type="GO" id="GO:0003677">
    <property type="term" value="F:DNA binding"/>
    <property type="evidence" value="ECO:0007669"/>
    <property type="project" value="UniProtKB-KW"/>
</dbReference>
<dbReference type="InterPro" id="IPR011006">
    <property type="entry name" value="CheY-like_superfamily"/>
</dbReference>
<dbReference type="InterPro" id="IPR058245">
    <property type="entry name" value="NreC/VraR/RcsB-like_REC"/>
</dbReference>
<dbReference type="InterPro" id="IPR001789">
    <property type="entry name" value="Sig_transdc_resp-reg_receiver"/>
</dbReference>
<dbReference type="Pfam" id="PF00072">
    <property type="entry name" value="Response_reg"/>
    <property type="match status" value="1"/>
</dbReference>
<dbReference type="PANTHER" id="PTHR43214">
    <property type="entry name" value="TWO-COMPONENT RESPONSE REGULATOR"/>
    <property type="match status" value="1"/>
</dbReference>
<dbReference type="SMART" id="SM00421">
    <property type="entry name" value="HTH_LUXR"/>
    <property type="match status" value="1"/>
</dbReference>
<accession>A0A1H8VCK4</accession>
<keyword evidence="1 5" id="KW-0597">Phosphoprotein</keyword>
<dbReference type="PANTHER" id="PTHR43214:SF43">
    <property type="entry name" value="TWO-COMPONENT RESPONSE REGULATOR"/>
    <property type="match status" value="1"/>
</dbReference>
<dbReference type="OrthoDB" id="9759232at2"/>
<dbReference type="PROSITE" id="PS00622">
    <property type="entry name" value="HTH_LUXR_1"/>
    <property type="match status" value="1"/>
</dbReference>
<keyword evidence="2" id="KW-0805">Transcription regulation</keyword>